<dbReference type="InterPro" id="IPR004158">
    <property type="entry name" value="DUF247_pln"/>
</dbReference>
<keyword evidence="1" id="KW-0472">Membrane</keyword>
<dbReference type="Proteomes" id="UP000504603">
    <property type="component" value="Unplaced"/>
</dbReference>
<evidence type="ECO:0000313" key="3">
    <source>
        <dbReference type="RefSeq" id="XP_022158989.1"/>
    </source>
</evidence>
<dbReference type="GeneID" id="111025435"/>
<evidence type="ECO:0000256" key="1">
    <source>
        <dbReference type="SAM" id="Phobius"/>
    </source>
</evidence>
<reference evidence="3" key="1">
    <citation type="submission" date="2025-08" db="UniProtKB">
        <authorList>
            <consortium name="RefSeq"/>
        </authorList>
    </citation>
    <scope>IDENTIFICATION</scope>
    <source>
        <strain evidence="3">OHB3-1</strain>
    </source>
</reference>
<evidence type="ECO:0000313" key="2">
    <source>
        <dbReference type="Proteomes" id="UP000504603"/>
    </source>
</evidence>
<dbReference type="PANTHER" id="PTHR31170:SF20">
    <property type="entry name" value="DUF247 DOMAIN PROTEIN"/>
    <property type="match status" value="1"/>
</dbReference>
<feature type="transmembrane region" description="Helical" evidence="1">
    <location>
        <begin position="447"/>
        <end position="468"/>
    </location>
</feature>
<keyword evidence="2" id="KW-1185">Reference proteome</keyword>
<name>A0A6J1E120_MOMCH</name>
<proteinExistence type="predicted"/>
<accession>A0A6J1E120</accession>
<keyword evidence="1" id="KW-0812">Transmembrane</keyword>
<dbReference type="OrthoDB" id="672127at2759"/>
<dbReference type="Pfam" id="PF03140">
    <property type="entry name" value="DUF247"/>
    <property type="match status" value="1"/>
</dbReference>
<dbReference type="KEGG" id="mcha:111025435"/>
<dbReference type="RefSeq" id="XP_022158989.1">
    <property type="nucleotide sequence ID" value="XM_022303297.1"/>
</dbReference>
<gene>
    <name evidence="3" type="primary">LOC111025435</name>
</gene>
<keyword evidence="1" id="KW-1133">Transmembrane helix</keyword>
<sequence length="475" mass="54771">MKVKFLVESLQAPNLEHLLCHSCQQEILKVCLGVLAVQNNKPYNNMHMTNVDEVCSSIKKMLQELPPLAEECNIHRVPRRLLKRNLQAYMPQIISIGPFHHGRQDLMPMEQHKLRFLDRYLRRTNFGIEVTVGIVRSWETTARNCYAEPINMDSDEFVKMMLVDGCFIVELMMMVCRIGSETETRFDPLLFCAMMTDLYCDLIMLENQLPFFVLQGLFDQFSLEAGLSFLQLTHMFYTRGPLIKPRTLELPHGVMISTHKVNHLVDFLSFYYAPAPASVSFTSHSLAISRKKCTFPPTVTELWEAGIVFKKAMRAKHIMDISFKDRVLQIPPLEIGDVFETYVRNLMAFEQYHNDGKYAIQYFLFLNGLISREQDVSLLVKANIITNCIGGNNQEVSTLFNDLCKDVIVRGDCNCFNHINEALHEHCGARWNKRMASLRRDYFNTPWAFISFVAAAFLILLTFLQTLFSAMSLSK</sequence>
<protein>
    <submittedName>
        <fullName evidence="3">UPF0481 protein At3g47200-like isoform X1</fullName>
    </submittedName>
</protein>
<organism evidence="2 3">
    <name type="scientific">Momordica charantia</name>
    <name type="common">Bitter gourd</name>
    <name type="synonym">Balsam pear</name>
    <dbReference type="NCBI Taxonomy" id="3673"/>
    <lineage>
        <taxon>Eukaryota</taxon>
        <taxon>Viridiplantae</taxon>
        <taxon>Streptophyta</taxon>
        <taxon>Embryophyta</taxon>
        <taxon>Tracheophyta</taxon>
        <taxon>Spermatophyta</taxon>
        <taxon>Magnoliopsida</taxon>
        <taxon>eudicotyledons</taxon>
        <taxon>Gunneridae</taxon>
        <taxon>Pentapetalae</taxon>
        <taxon>rosids</taxon>
        <taxon>fabids</taxon>
        <taxon>Cucurbitales</taxon>
        <taxon>Cucurbitaceae</taxon>
        <taxon>Momordiceae</taxon>
        <taxon>Momordica</taxon>
    </lineage>
</organism>
<dbReference type="PANTHER" id="PTHR31170">
    <property type="entry name" value="BNAC04G53230D PROTEIN"/>
    <property type="match status" value="1"/>
</dbReference>
<dbReference type="AlphaFoldDB" id="A0A6J1E120"/>